<dbReference type="STRING" id="349163.Acry_1173"/>
<name>A5FXQ3_ACICJ</name>
<dbReference type="KEGG" id="acr:Acry_1173"/>
<proteinExistence type="predicted"/>
<evidence type="ECO:0000313" key="1">
    <source>
        <dbReference type="EMBL" id="ABQ30385.1"/>
    </source>
</evidence>
<dbReference type="RefSeq" id="WP_011942048.1">
    <property type="nucleotide sequence ID" value="NC_009484.1"/>
</dbReference>
<organism evidence="1 2">
    <name type="scientific">Acidiphilium cryptum (strain JF-5)</name>
    <dbReference type="NCBI Taxonomy" id="349163"/>
    <lineage>
        <taxon>Bacteria</taxon>
        <taxon>Pseudomonadati</taxon>
        <taxon>Pseudomonadota</taxon>
        <taxon>Alphaproteobacteria</taxon>
        <taxon>Acetobacterales</taxon>
        <taxon>Acidocellaceae</taxon>
        <taxon>Acidiphilium</taxon>
    </lineage>
</organism>
<dbReference type="EMBL" id="CP000697">
    <property type="protein sequence ID" value="ABQ30385.1"/>
    <property type="molecule type" value="Genomic_DNA"/>
</dbReference>
<dbReference type="AlphaFoldDB" id="A5FXQ3"/>
<dbReference type="HOGENOM" id="CLU_1922976_0_0_5"/>
<gene>
    <name evidence="1" type="ordered locus">Acry_1173</name>
</gene>
<sequence>MNDDPEITQILRKLPDRLRPADVPARAARKPVAAPRGNPPLSYTGIRRLAQAGFSGGEIAEHFGISRRTFYYRLRDDAALADSFKIGRARFSAKIQDRVLKLAFEMKNRTALFKLARQLGIDGKDRDWPQS</sequence>
<protein>
    <submittedName>
        <fullName evidence="1">Uncharacterized protein</fullName>
    </submittedName>
</protein>
<keyword evidence="2" id="KW-1185">Reference proteome</keyword>
<dbReference type="Proteomes" id="UP000000245">
    <property type="component" value="Chromosome"/>
</dbReference>
<reference evidence="1 2" key="1">
    <citation type="submission" date="2007-05" db="EMBL/GenBank/DDBJ databases">
        <title>Complete sequence of chromosome of Acidiphilium cryptum JF-5.</title>
        <authorList>
            <consortium name="US DOE Joint Genome Institute"/>
            <person name="Copeland A."/>
            <person name="Lucas S."/>
            <person name="Lapidus A."/>
            <person name="Barry K."/>
            <person name="Detter J.C."/>
            <person name="Glavina del Rio T."/>
            <person name="Hammon N."/>
            <person name="Israni S."/>
            <person name="Dalin E."/>
            <person name="Tice H."/>
            <person name="Pitluck S."/>
            <person name="Sims D."/>
            <person name="Brettin T."/>
            <person name="Bruce D."/>
            <person name="Han C."/>
            <person name="Schmutz J."/>
            <person name="Larimer F."/>
            <person name="Land M."/>
            <person name="Hauser L."/>
            <person name="Kyrpides N."/>
            <person name="Kim E."/>
            <person name="Magnuson T."/>
            <person name="Richardson P."/>
        </authorList>
    </citation>
    <scope>NUCLEOTIDE SEQUENCE [LARGE SCALE GENOMIC DNA]</scope>
    <source>
        <strain evidence="1 2">JF-5</strain>
    </source>
</reference>
<evidence type="ECO:0000313" key="2">
    <source>
        <dbReference type="Proteomes" id="UP000000245"/>
    </source>
</evidence>
<accession>A5FXQ3</accession>